<feature type="transmembrane region" description="Helical" evidence="1">
    <location>
        <begin position="64"/>
        <end position="82"/>
    </location>
</feature>
<protein>
    <submittedName>
        <fullName evidence="2">Uncharacterized protein</fullName>
    </submittedName>
</protein>
<organism evidence="2 3">
    <name type="scientific">Pollutimonas subterranea</name>
    <dbReference type="NCBI Taxonomy" id="2045210"/>
    <lineage>
        <taxon>Bacteria</taxon>
        <taxon>Pseudomonadati</taxon>
        <taxon>Pseudomonadota</taxon>
        <taxon>Betaproteobacteria</taxon>
        <taxon>Burkholderiales</taxon>
        <taxon>Alcaligenaceae</taxon>
        <taxon>Pollutimonas</taxon>
    </lineage>
</organism>
<proteinExistence type="predicted"/>
<evidence type="ECO:0000313" key="2">
    <source>
        <dbReference type="EMBL" id="PLC50068.1"/>
    </source>
</evidence>
<dbReference type="OrthoDB" id="8911335at2"/>
<name>A0A2N4U4W9_9BURK</name>
<comment type="caution">
    <text evidence="2">The sequence shown here is derived from an EMBL/GenBank/DDBJ whole genome shotgun (WGS) entry which is preliminary data.</text>
</comment>
<dbReference type="Proteomes" id="UP000234190">
    <property type="component" value="Unassembled WGS sequence"/>
</dbReference>
<keyword evidence="1" id="KW-0812">Transmembrane</keyword>
<keyword evidence="1" id="KW-1133">Transmembrane helix</keyword>
<evidence type="ECO:0000313" key="3">
    <source>
        <dbReference type="Proteomes" id="UP000234190"/>
    </source>
</evidence>
<sequence length="83" mass="9089">MGKTLAGVVCGLAIALIASAFFMLPDTRNNTVYDKYQIAMWIVPPIWLAILSCCYLFRDAMRAWLWLGGISIAGFALFKGLAG</sequence>
<accession>A0A2N4U4W9</accession>
<dbReference type="EMBL" id="PDNW01000007">
    <property type="protein sequence ID" value="PLC50068.1"/>
    <property type="molecule type" value="Genomic_DNA"/>
</dbReference>
<keyword evidence="3" id="KW-1185">Reference proteome</keyword>
<dbReference type="AlphaFoldDB" id="A0A2N4U4W9"/>
<keyword evidence="1" id="KW-0472">Membrane</keyword>
<reference evidence="2 3" key="1">
    <citation type="submission" date="2017-10" db="EMBL/GenBank/DDBJ databases">
        <title>Two draft genome sequences of Pusillimonas sp. strains isolated from a nitrate- and radionuclide-contaminated groundwater in Russia.</title>
        <authorList>
            <person name="Grouzdev D.S."/>
            <person name="Tourova T.P."/>
            <person name="Goeva M.A."/>
            <person name="Babich T.L."/>
            <person name="Sokolova D.S."/>
            <person name="Abdullin R."/>
            <person name="Poltaraus A.B."/>
            <person name="Toshchakov S.V."/>
            <person name="Nazina T.N."/>
        </authorList>
    </citation>
    <scope>NUCLEOTIDE SEQUENCE [LARGE SCALE GENOMIC DNA]</scope>
    <source>
        <strain evidence="2 3">JR1/69-3-13</strain>
    </source>
</reference>
<evidence type="ECO:0000256" key="1">
    <source>
        <dbReference type="SAM" id="Phobius"/>
    </source>
</evidence>
<feature type="transmembrane region" description="Helical" evidence="1">
    <location>
        <begin position="36"/>
        <end position="57"/>
    </location>
</feature>
<gene>
    <name evidence="2" type="ORF">CR159_10045</name>
</gene>